<evidence type="ECO:0000256" key="8">
    <source>
        <dbReference type="SAM" id="Phobius"/>
    </source>
</evidence>
<dbReference type="GO" id="GO:0005886">
    <property type="term" value="C:plasma membrane"/>
    <property type="evidence" value="ECO:0007669"/>
    <property type="project" value="UniProtKB-SubCell"/>
</dbReference>
<dbReference type="EMBL" id="CP063311">
    <property type="protein sequence ID" value="QOV24371.1"/>
    <property type="molecule type" value="Genomic_DNA"/>
</dbReference>
<feature type="transmembrane region" description="Helical" evidence="8">
    <location>
        <begin position="241"/>
        <end position="262"/>
    </location>
</feature>
<reference evidence="11" key="1">
    <citation type="submission" date="2020-10" db="EMBL/GenBank/DDBJ databases">
        <title>Genome-based taxonomic classification of the species Anabaenopsis elenkinii.</title>
        <authorList>
            <person name="Delbaje E."/>
            <person name="Andreote A.P.D."/>
            <person name="Pellegrinetti T.A."/>
            <person name="Cruz R.B."/>
            <person name="Branco L.H.Z."/>
            <person name="Fiore M.F."/>
        </authorList>
    </citation>
    <scope>NUCLEOTIDE SEQUENCE [LARGE SCALE GENOMIC DNA]</scope>
    <source>
        <strain evidence="11">CCIBt3563</strain>
    </source>
</reference>
<dbReference type="InterPro" id="IPR038731">
    <property type="entry name" value="RgtA/B/C-like"/>
</dbReference>
<feature type="transmembrane region" description="Helical" evidence="8">
    <location>
        <begin position="174"/>
        <end position="192"/>
    </location>
</feature>
<dbReference type="KEGG" id="aee:IM676_09150"/>
<dbReference type="AlphaFoldDB" id="A0A7S6RGE9"/>
<proteinExistence type="predicted"/>
<feature type="transmembrane region" description="Helical" evidence="8">
    <location>
        <begin position="344"/>
        <end position="361"/>
    </location>
</feature>
<evidence type="ECO:0000256" key="6">
    <source>
        <dbReference type="ARBA" id="ARBA00022989"/>
    </source>
</evidence>
<feature type="transmembrane region" description="Helical" evidence="8">
    <location>
        <begin position="405"/>
        <end position="424"/>
    </location>
</feature>
<protein>
    <submittedName>
        <fullName evidence="10">Glycosyltransferase family 39 protein</fullName>
    </submittedName>
</protein>
<evidence type="ECO:0000256" key="7">
    <source>
        <dbReference type="ARBA" id="ARBA00023136"/>
    </source>
</evidence>
<organism evidence="10 11">
    <name type="scientific">Anabaenopsis elenkinii CCIBt3563</name>
    <dbReference type="NCBI Taxonomy" id="2779889"/>
    <lineage>
        <taxon>Bacteria</taxon>
        <taxon>Bacillati</taxon>
        <taxon>Cyanobacteriota</taxon>
        <taxon>Cyanophyceae</taxon>
        <taxon>Nostocales</taxon>
        <taxon>Nodulariaceae</taxon>
        <taxon>Anabaenopsis</taxon>
    </lineage>
</organism>
<accession>A0A7S6RGE9</accession>
<keyword evidence="7 8" id="KW-0472">Membrane</keyword>
<name>A0A7S6RGE9_9CYAN</name>
<dbReference type="PANTHER" id="PTHR33908:SF3">
    <property type="entry name" value="UNDECAPRENYL PHOSPHATE-ALPHA-4-AMINO-4-DEOXY-L-ARABINOSE ARABINOSYL TRANSFERASE"/>
    <property type="match status" value="1"/>
</dbReference>
<dbReference type="GO" id="GO:0009103">
    <property type="term" value="P:lipopolysaccharide biosynthetic process"/>
    <property type="evidence" value="ECO:0007669"/>
    <property type="project" value="UniProtKB-ARBA"/>
</dbReference>
<keyword evidence="11" id="KW-1185">Reference proteome</keyword>
<dbReference type="GO" id="GO:0010041">
    <property type="term" value="P:response to iron(III) ion"/>
    <property type="evidence" value="ECO:0007669"/>
    <property type="project" value="TreeGrafter"/>
</dbReference>
<evidence type="ECO:0000259" key="9">
    <source>
        <dbReference type="Pfam" id="PF13231"/>
    </source>
</evidence>
<evidence type="ECO:0000256" key="5">
    <source>
        <dbReference type="ARBA" id="ARBA00022692"/>
    </source>
</evidence>
<feature type="transmembrane region" description="Helical" evidence="8">
    <location>
        <begin position="120"/>
        <end position="140"/>
    </location>
</feature>
<evidence type="ECO:0000256" key="1">
    <source>
        <dbReference type="ARBA" id="ARBA00004651"/>
    </source>
</evidence>
<feature type="transmembrane region" description="Helical" evidence="8">
    <location>
        <begin position="373"/>
        <end position="393"/>
    </location>
</feature>
<keyword evidence="6 8" id="KW-1133">Transmembrane helix</keyword>
<dbReference type="Pfam" id="PF13231">
    <property type="entry name" value="PMT_2"/>
    <property type="match status" value="1"/>
</dbReference>
<dbReference type="PANTHER" id="PTHR33908">
    <property type="entry name" value="MANNOSYLTRANSFERASE YKCB-RELATED"/>
    <property type="match status" value="1"/>
</dbReference>
<evidence type="ECO:0000256" key="3">
    <source>
        <dbReference type="ARBA" id="ARBA00022676"/>
    </source>
</evidence>
<feature type="transmembrane region" description="Helical" evidence="8">
    <location>
        <begin position="15"/>
        <end position="33"/>
    </location>
</feature>
<keyword evidence="2" id="KW-1003">Cell membrane</keyword>
<comment type="subcellular location">
    <subcellularLocation>
        <location evidence="1">Cell membrane</location>
        <topology evidence="1">Multi-pass membrane protein</topology>
    </subcellularLocation>
</comment>
<evidence type="ECO:0000256" key="2">
    <source>
        <dbReference type="ARBA" id="ARBA00022475"/>
    </source>
</evidence>
<keyword evidence="4 10" id="KW-0808">Transferase</keyword>
<feature type="transmembrane region" description="Helical" evidence="8">
    <location>
        <begin position="146"/>
        <end position="167"/>
    </location>
</feature>
<keyword evidence="3" id="KW-0328">Glycosyltransferase</keyword>
<evidence type="ECO:0000256" key="4">
    <source>
        <dbReference type="ARBA" id="ARBA00022679"/>
    </source>
</evidence>
<evidence type="ECO:0000313" key="10">
    <source>
        <dbReference type="EMBL" id="QOV24371.1"/>
    </source>
</evidence>
<feature type="domain" description="Glycosyltransferase RgtA/B/C/D-like" evidence="9">
    <location>
        <begin position="99"/>
        <end position="259"/>
    </location>
</feature>
<dbReference type="RefSeq" id="WP_200989893.1">
    <property type="nucleotide sequence ID" value="NZ_CP063311.1"/>
</dbReference>
<sequence>MKKTYFISGQASLSYWKILVIIILGLSVTFRFINLDQKPYWDDEAFTGLRVSGYTEYEVVNNVSELETIPVRYLAQYQTTNPDKNLNDTISSLAVEEAQHPPLYYVMARWSMQLFGNSMVSARALAAVISLLALPSVYWLCMELFGSAWTAWMGVALLGISPFQILYAQEAREYSLWIVTILLSSAALLQALRTDKKIDWGIYAVTLAMSLYTFPASITVAVAHGVYVITIEGLRLTKKVIAYLLASLAAFLAFLPWLWVIVANLKHLTSIVGGQGNMPTLSMMKTWAFNLSRMFIDSNDERAVINFGFQNQSTYVIQITLVAVIVLLAGYSLYYLCRYSSPKAWLFILTLILVTCVPIMLKDVIYGGTRSIIPRYLTPGYLSIQISIAYLLANKITSVSPQQKFWKIIICFLFSGSIFSGVLISQAHHWWTKSHSGLNFEDAGLINQLERPLLISDGMLGRILALSHLLKPEVQLQLKPNCYTCRKLPPSVLNKDIFKVAEGFDVLLFAPSVELKNTMERNYQLQQLNYDLWRIKVAK</sequence>
<feature type="transmembrane region" description="Helical" evidence="8">
    <location>
        <begin position="204"/>
        <end position="229"/>
    </location>
</feature>
<feature type="transmembrane region" description="Helical" evidence="8">
    <location>
        <begin position="315"/>
        <end position="337"/>
    </location>
</feature>
<dbReference type="Proteomes" id="UP000593846">
    <property type="component" value="Chromosome"/>
</dbReference>
<dbReference type="GO" id="GO:0016763">
    <property type="term" value="F:pentosyltransferase activity"/>
    <property type="evidence" value="ECO:0007669"/>
    <property type="project" value="TreeGrafter"/>
</dbReference>
<keyword evidence="5 8" id="KW-0812">Transmembrane</keyword>
<gene>
    <name evidence="10" type="ORF">IM676_09150</name>
</gene>
<dbReference type="InterPro" id="IPR050297">
    <property type="entry name" value="LipidA_mod_glycosyltrf_83"/>
</dbReference>
<evidence type="ECO:0000313" key="11">
    <source>
        <dbReference type="Proteomes" id="UP000593846"/>
    </source>
</evidence>